<dbReference type="InterPro" id="IPR032710">
    <property type="entry name" value="NTF2-like_dom_sf"/>
</dbReference>
<feature type="chain" id="PRO_5037210200" evidence="1">
    <location>
        <begin position="19"/>
        <end position="153"/>
    </location>
</feature>
<reference evidence="2 3" key="1">
    <citation type="submission" date="2020-09" db="EMBL/GenBank/DDBJ databases">
        <title>Sinomicrobium weinanense sp. nov., a halophilic bacteria isolated from saline-alkali soil.</title>
        <authorList>
            <person name="Wu P."/>
            <person name="Ren H."/>
            <person name="Mei Y."/>
            <person name="Liang Y."/>
            <person name="Chen Z."/>
        </authorList>
    </citation>
    <scope>NUCLEOTIDE SEQUENCE [LARGE SCALE GENOMIC DNA]</scope>
    <source>
        <strain evidence="2 3">FJxs</strain>
    </source>
</reference>
<evidence type="ECO:0000256" key="1">
    <source>
        <dbReference type="SAM" id="SignalP"/>
    </source>
</evidence>
<accession>A0A926Q514</accession>
<dbReference type="Proteomes" id="UP000653730">
    <property type="component" value="Unassembled WGS sequence"/>
</dbReference>
<proteinExistence type="predicted"/>
<dbReference type="RefSeq" id="WP_187967705.1">
    <property type="nucleotide sequence ID" value="NZ_JACVDC010000138.1"/>
</dbReference>
<dbReference type="AlphaFoldDB" id="A0A926Q514"/>
<feature type="signal peptide" evidence="1">
    <location>
        <begin position="1"/>
        <end position="18"/>
    </location>
</feature>
<evidence type="ECO:0000313" key="2">
    <source>
        <dbReference type="EMBL" id="MBC9798594.1"/>
    </source>
</evidence>
<keyword evidence="1" id="KW-0732">Signal</keyword>
<evidence type="ECO:0000313" key="3">
    <source>
        <dbReference type="Proteomes" id="UP000653730"/>
    </source>
</evidence>
<comment type="caution">
    <text evidence="2">The sequence shown here is derived from an EMBL/GenBank/DDBJ whole genome shotgun (WGS) entry which is preliminary data.</text>
</comment>
<name>A0A926Q514_9FLAO</name>
<gene>
    <name evidence="2" type="ORF">IBL28_21690</name>
</gene>
<dbReference type="Gene3D" id="3.10.450.50">
    <property type="match status" value="1"/>
</dbReference>
<organism evidence="2 3">
    <name type="scientific">Sinomicrobium weinanense</name>
    <dbReference type="NCBI Taxonomy" id="2842200"/>
    <lineage>
        <taxon>Bacteria</taxon>
        <taxon>Pseudomonadati</taxon>
        <taxon>Bacteroidota</taxon>
        <taxon>Flavobacteriia</taxon>
        <taxon>Flavobacteriales</taxon>
        <taxon>Flavobacteriaceae</taxon>
        <taxon>Sinomicrobium</taxon>
    </lineage>
</organism>
<dbReference type="SUPFAM" id="SSF54427">
    <property type="entry name" value="NTF2-like"/>
    <property type="match status" value="1"/>
</dbReference>
<dbReference type="EMBL" id="JACVDC010000138">
    <property type="protein sequence ID" value="MBC9798594.1"/>
    <property type="molecule type" value="Genomic_DNA"/>
</dbReference>
<keyword evidence="3" id="KW-1185">Reference proteome</keyword>
<protein>
    <submittedName>
        <fullName evidence="2">Nuclear transport factor 2 family protein</fullName>
    </submittedName>
</protein>
<sequence length="153" mass="17416">MRAVLFLGLLLCLGCLNAQPIPEKKAIRKAIEEFFDAFHAQHPARLKRTAGPGCILKSISVNGEGQVIVSTQTFDGFVKTVTTLPETVDFREKLLSFDIRHDGLMAHAWTPYEFYYDHKLHHTGVNSFVLFRDEKGEWKIIGITDTRKKNISR</sequence>